<keyword evidence="2" id="KW-1185">Reference proteome</keyword>
<dbReference type="RefSeq" id="WP_377775503.1">
    <property type="nucleotide sequence ID" value="NZ_JBHUHO010000049.1"/>
</dbReference>
<gene>
    <name evidence="1" type="ORF">ACFSJH_20040</name>
</gene>
<protein>
    <submittedName>
        <fullName evidence="1">Uncharacterized protein</fullName>
    </submittedName>
</protein>
<proteinExistence type="predicted"/>
<organism evidence="1 2">
    <name type="scientific">Paenibacillus yanchengensis</name>
    <dbReference type="NCBI Taxonomy" id="2035833"/>
    <lineage>
        <taxon>Bacteria</taxon>
        <taxon>Bacillati</taxon>
        <taxon>Bacillota</taxon>
        <taxon>Bacilli</taxon>
        <taxon>Bacillales</taxon>
        <taxon>Paenibacillaceae</taxon>
        <taxon>Paenibacillus</taxon>
    </lineage>
</organism>
<name>A0ABW4YQW5_9BACL</name>
<dbReference type="Proteomes" id="UP001597362">
    <property type="component" value="Unassembled WGS sequence"/>
</dbReference>
<reference evidence="2" key="1">
    <citation type="journal article" date="2019" name="Int. J. Syst. Evol. Microbiol.">
        <title>The Global Catalogue of Microorganisms (GCM) 10K type strain sequencing project: providing services to taxonomists for standard genome sequencing and annotation.</title>
        <authorList>
            <consortium name="The Broad Institute Genomics Platform"/>
            <consortium name="The Broad Institute Genome Sequencing Center for Infectious Disease"/>
            <person name="Wu L."/>
            <person name="Ma J."/>
        </authorList>
    </citation>
    <scope>NUCLEOTIDE SEQUENCE [LARGE SCALE GENOMIC DNA]</scope>
    <source>
        <strain evidence="2">GH52</strain>
    </source>
</reference>
<dbReference type="EMBL" id="JBHUHO010000049">
    <property type="protein sequence ID" value="MFD2118008.1"/>
    <property type="molecule type" value="Genomic_DNA"/>
</dbReference>
<accession>A0ABW4YQW5</accession>
<evidence type="ECO:0000313" key="1">
    <source>
        <dbReference type="EMBL" id="MFD2118008.1"/>
    </source>
</evidence>
<evidence type="ECO:0000313" key="2">
    <source>
        <dbReference type="Proteomes" id="UP001597362"/>
    </source>
</evidence>
<comment type="caution">
    <text evidence="1">The sequence shown here is derived from an EMBL/GenBank/DDBJ whole genome shotgun (WGS) entry which is preliminary data.</text>
</comment>
<sequence>MIAYHFGGEQVHLTNDEEETVEIDEVVLFSGVHQLDDYTQIYVRRESSIY</sequence>